<evidence type="ECO:0000259" key="5">
    <source>
        <dbReference type="Pfam" id="PF25917"/>
    </source>
</evidence>
<evidence type="ECO:0000256" key="3">
    <source>
        <dbReference type="SAM" id="Coils"/>
    </source>
</evidence>
<dbReference type="Gene3D" id="1.20.120.330">
    <property type="entry name" value="Nucleotidyltransferases domain 2"/>
    <property type="match status" value="1"/>
</dbReference>
<name>A0A0A8B487_9ACTN</name>
<evidence type="ECO:0000259" key="6">
    <source>
        <dbReference type="Pfam" id="PF25990"/>
    </source>
</evidence>
<reference evidence="7 8" key="2">
    <citation type="journal article" date="2015" name="Genome Announc.">
        <title>Complete Genome Sequence of Coriobacteriaceae Strain 68-1-3, a Novel Mucus-Degrading Isolate from the Swine Intestinal Tract.</title>
        <authorList>
            <person name="Looft T."/>
            <person name="Bayles D.O."/>
            <person name="Alt D.P."/>
            <person name="Stanton T.B."/>
        </authorList>
    </citation>
    <scope>NUCLEOTIDE SEQUENCE [LARGE SCALE GENOMIC DNA]</scope>
    <source>
        <strain evidence="7 8">68-1-3</strain>
    </source>
</reference>
<dbReference type="RefSeq" id="WP_039689385.1">
    <property type="nucleotide sequence ID" value="NZ_CP009302.1"/>
</dbReference>
<evidence type="ECO:0000313" key="8">
    <source>
        <dbReference type="Proteomes" id="UP000031121"/>
    </source>
</evidence>
<dbReference type="Pfam" id="PF25990">
    <property type="entry name" value="Beta-barrel_YknX"/>
    <property type="match status" value="1"/>
</dbReference>
<accession>A0A0A8B487</accession>
<dbReference type="KEGG" id="cbac:JI75_05615"/>
<gene>
    <name evidence="7" type="ORF">JI75_05615</name>
</gene>
<dbReference type="Gene3D" id="2.40.50.100">
    <property type="match status" value="1"/>
</dbReference>
<dbReference type="AlphaFoldDB" id="A0A0A8B487"/>
<evidence type="ECO:0000256" key="1">
    <source>
        <dbReference type="ARBA" id="ARBA00004196"/>
    </source>
</evidence>
<dbReference type="Pfam" id="PF25917">
    <property type="entry name" value="BSH_RND"/>
    <property type="match status" value="1"/>
</dbReference>
<dbReference type="Proteomes" id="UP000031121">
    <property type="component" value="Chromosome"/>
</dbReference>
<evidence type="ECO:0000256" key="2">
    <source>
        <dbReference type="ARBA" id="ARBA00023054"/>
    </source>
</evidence>
<evidence type="ECO:0000313" key="7">
    <source>
        <dbReference type="EMBL" id="AJC12220.1"/>
    </source>
</evidence>
<dbReference type="InterPro" id="IPR058625">
    <property type="entry name" value="MdtA-like_BSH"/>
</dbReference>
<keyword evidence="4" id="KW-1133">Transmembrane helix</keyword>
<proteinExistence type="predicted"/>
<feature type="coiled-coil region" evidence="3">
    <location>
        <begin position="149"/>
        <end position="212"/>
    </location>
</feature>
<dbReference type="InterPro" id="IPR058636">
    <property type="entry name" value="Beta-barrel_YknX"/>
</dbReference>
<dbReference type="STRING" id="1531429.JI75_05615"/>
<keyword evidence="4" id="KW-0812">Transmembrane</keyword>
<dbReference type="PANTHER" id="PTHR32347">
    <property type="entry name" value="EFFLUX SYSTEM COMPONENT YKNX-RELATED"/>
    <property type="match status" value="1"/>
</dbReference>
<feature type="domain" description="YknX-like beta-barrel" evidence="6">
    <location>
        <begin position="264"/>
        <end position="353"/>
    </location>
</feature>
<comment type="subcellular location">
    <subcellularLocation>
        <location evidence="1">Cell envelope</location>
    </subcellularLocation>
</comment>
<protein>
    <submittedName>
        <fullName evidence="7">Uncharacterized protein</fullName>
    </submittedName>
</protein>
<dbReference type="HOGENOM" id="CLU_043942_0_0_11"/>
<keyword evidence="4" id="KW-0472">Membrane</keyword>
<keyword evidence="2 3" id="KW-0175">Coiled coil</keyword>
<dbReference type="OrthoDB" id="3186084at2"/>
<dbReference type="InterPro" id="IPR050465">
    <property type="entry name" value="UPF0194_transport"/>
</dbReference>
<dbReference type="GO" id="GO:0030313">
    <property type="term" value="C:cell envelope"/>
    <property type="evidence" value="ECO:0007669"/>
    <property type="project" value="UniProtKB-SubCell"/>
</dbReference>
<sequence>MNSPTPQHGKLPVMPPSAKTANTTVELNSFTPLTSASQAKKKGPRKAVIIVGVVIALVAVIAIAVNSILNATASKPLETVDVTEGAFEDVVQGKASLQPVRTMVASSEVEGIVSELKVSEGQQVQEGDVLYTVKNDDLDTAVAQARSALQTAKDGVTQAQNRLNTAKAAPSVTQSMDAQGNPILVDSTAVQISDAQAQLNTANATLTSAQQAYDAAVEKADKRTVRATVSGTVIECNITEGTSLASLSTQGKAPLRVADMTSLEVKVPVSEIDIAKVKEGQKGKVTFDAYPDLVSEATVTHISQTSSNDAAASAAGAAAGAAASSSTVRYEVTLQIDSPDERLKSGMTAHVDISTLSLEKTLIVPAIALTDSDGDPAVAKVPADSQLATIEDVEYVKVKVIAQSASQAAIEVVDGTLSAGDKLAIVSGKSTTEGSAPASVTVGA</sequence>
<dbReference type="SUPFAM" id="SSF111369">
    <property type="entry name" value="HlyD-like secretion proteins"/>
    <property type="match status" value="1"/>
</dbReference>
<organism evidence="7 8">
    <name type="scientific">Berryella intestinalis</name>
    <dbReference type="NCBI Taxonomy" id="1531429"/>
    <lineage>
        <taxon>Bacteria</taxon>
        <taxon>Bacillati</taxon>
        <taxon>Actinomycetota</taxon>
        <taxon>Coriobacteriia</taxon>
        <taxon>Eggerthellales</taxon>
        <taxon>Eggerthellaceae</taxon>
        <taxon>Berryella</taxon>
    </lineage>
</organism>
<reference evidence="8" key="1">
    <citation type="submission" date="2014-08" db="EMBL/GenBank/DDBJ databases">
        <title>Coriobacteriaceae sp. complete genome.</title>
        <authorList>
            <person name="Looft T."/>
            <person name="Bayles D.O."/>
            <person name="Stanton T.B."/>
        </authorList>
    </citation>
    <scope>NUCLEOTIDE SEQUENCE [LARGE SCALE GENOMIC DNA]</scope>
    <source>
        <strain evidence="8">68-1-3</strain>
    </source>
</reference>
<feature type="domain" description="Multidrug resistance protein MdtA-like barrel-sandwich hybrid" evidence="5">
    <location>
        <begin position="106"/>
        <end position="246"/>
    </location>
</feature>
<feature type="transmembrane region" description="Helical" evidence="4">
    <location>
        <begin position="47"/>
        <end position="69"/>
    </location>
</feature>
<dbReference type="Gene3D" id="2.40.30.170">
    <property type="match status" value="1"/>
</dbReference>
<keyword evidence="8" id="KW-1185">Reference proteome</keyword>
<evidence type="ECO:0000256" key="4">
    <source>
        <dbReference type="SAM" id="Phobius"/>
    </source>
</evidence>
<dbReference type="EMBL" id="CP009302">
    <property type="protein sequence ID" value="AJC12220.1"/>
    <property type="molecule type" value="Genomic_DNA"/>
</dbReference>